<feature type="region of interest" description="Disordered" evidence="1">
    <location>
        <begin position="1"/>
        <end position="23"/>
    </location>
</feature>
<name>A0A6G1D8U2_9ORYZ</name>
<reference evidence="2 3" key="1">
    <citation type="submission" date="2019-11" db="EMBL/GenBank/DDBJ databases">
        <title>Whole genome sequence of Oryza granulata.</title>
        <authorList>
            <person name="Li W."/>
        </authorList>
    </citation>
    <scope>NUCLEOTIDE SEQUENCE [LARGE SCALE GENOMIC DNA]</scope>
    <source>
        <strain evidence="3">cv. Menghai</strain>
        <tissue evidence="2">Leaf</tissue>
    </source>
</reference>
<keyword evidence="3" id="KW-1185">Reference proteome</keyword>
<comment type="caution">
    <text evidence="2">The sequence shown here is derived from an EMBL/GenBank/DDBJ whole genome shotgun (WGS) entry which is preliminary data.</text>
</comment>
<evidence type="ECO:0000313" key="2">
    <source>
        <dbReference type="EMBL" id="KAF0908861.1"/>
    </source>
</evidence>
<proteinExistence type="predicted"/>
<dbReference type="Proteomes" id="UP000479710">
    <property type="component" value="Unassembled WGS sequence"/>
</dbReference>
<sequence length="89" mass="9529">MAFTQRKTGCKQKTGRSQGGTVALDDGIVIGRARPGPFFPESSAGPGVGKQHAEVVARWCGGVRASKICSFPHVEESSREGRWALTKEK</sequence>
<evidence type="ECO:0000313" key="3">
    <source>
        <dbReference type="Proteomes" id="UP000479710"/>
    </source>
</evidence>
<dbReference type="EMBL" id="SPHZ02000007">
    <property type="protein sequence ID" value="KAF0908861.1"/>
    <property type="molecule type" value="Genomic_DNA"/>
</dbReference>
<protein>
    <submittedName>
        <fullName evidence="2">Uncharacterized protein</fullName>
    </submittedName>
</protein>
<accession>A0A6G1D8U2</accession>
<gene>
    <name evidence="2" type="ORF">E2562_028742</name>
</gene>
<organism evidence="2 3">
    <name type="scientific">Oryza meyeriana var. granulata</name>
    <dbReference type="NCBI Taxonomy" id="110450"/>
    <lineage>
        <taxon>Eukaryota</taxon>
        <taxon>Viridiplantae</taxon>
        <taxon>Streptophyta</taxon>
        <taxon>Embryophyta</taxon>
        <taxon>Tracheophyta</taxon>
        <taxon>Spermatophyta</taxon>
        <taxon>Magnoliopsida</taxon>
        <taxon>Liliopsida</taxon>
        <taxon>Poales</taxon>
        <taxon>Poaceae</taxon>
        <taxon>BOP clade</taxon>
        <taxon>Oryzoideae</taxon>
        <taxon>Oryzeae</taxon>
        <taxon>Oryzinae</taxon>
        <taxon>Oryza</taxon>
        <taxon>Oryza meyeriana</taxon>
    </lineage>
</organism>
<dbReference type="AlphaFoldDB" id="A0A6G1D8U2"/>
<evidence type="ECO:0000256" key="1">
    <source>
        <dbReference type="SAM" id="MobiDB-lite"/>
    </source>
</evidence>